<name>A0ABY6A8J4_9GAMM</name>
<protein>
    <recommendedName>
        <fullName evidence="4">Prepilin-type N-terminal cleavage/methylation domain-containing protein</fullName>
    </recommendedName>
</protein>
<dbReference type="Proteomes" id="UP001065322">
    <property type="component" value="Chromosome"/>
</dbReference>
<accession>A0ABY6A8J4</accession>
<gene>
    <name evidence="2" type="ORF">HUF19_03475</name>
</gene>
<evidence type="ECO:0000256" key="1">
    <source>
        <dbReference type="SAM" id="Phobius"/>
    </source>
</evidence>
<dbReference type="SUPFAM" id="SSF54523">
    <property type="entry name" value="Pili subunits"/>
    <property type="match status" value="1"/>
</dbReference>
<dbReference type="EMBL" id="CP054475">
    <property type="protein sequence ID" value="UXD86561.1"/>
    <property type="molecule type" value="Genomic_DNA"/>
</dbReference>
<proteinExistence type="predicted"/>
<reference evidence="3" key="1">
    <citation type="submission" date="2020-06" db="EMBL/GenBank/DDBJ databases">
        <title>Thalassolituus marinus alknpb1M-1, a hydrocarbon-degrading bacterium isolated from the deep-sea overlying water using an in-situ strategy from the South China Sea basin.</title>
        <authorList>
            <person name="Dong C."/>
            <person name="Chen Y."/>
            <person name="Shao Z."/>
        </authorList>
    </citation>
    <scope>NUCLEOTIDE SEQUENCE [LARGE SCALE GENOMIC DNA]</scope>
    <source>
        <strain evidence="3">alknpb1M-1</strain>
    </source>
</reference>
<keyword evidence="1" id="KW-1133">Transmembrane helix</keyword>
<evidence type="ECO:0000313" key="3">
    <source>
        <dbReference type="Proteomes" id="UP001065322"/>
    </source>
</evidence>
<dbReference type="RefSeq" id="WP_260998514.1">
    <property type="nucleotide sequence ID" value="NZ_CP054475.1"/>
</dbReference>
<dbReference type="InterPro" id="IPR045584">
    <property type="entry name" value="Pilin-like"/>
</dbReference>
<evidence type="ECO:0000313" key="2">
    <source>
        <dbReference type="EMBL" id="UXD86561.1"/>
    </source>
</evidence>
<organism evidence="2 3">
    <name type="scientific">Thalassolituus hydrocarboniclasticus</name>
    <dbReference type="NCBI Taxonomy" id="2742796"/>
    <lineage>
        <taxon>Bacteria</taxon>
        <taxon>Pseudomonadati</taxon>
        <taxon>Pseudomonadota</taxon>
        <taxon>Gammaproteobacteria</taxon>
        <taxon>Oceanospirillales</taxon>
        <taxon>Oceanospirillaceae</taxon>
        <taxon>Thalassolituus</taxon>
    </lineage>
</organism>
<sequence>MSRLMDGIRFCWTRAYTKLEFAAAIALLAAMLALLLPRYLDLLNEARKAEVVAQGSSLKSAVLAVHERWYLNGQPETVAPLSVFGRQDILVSASGWPLDVASAGGNVSGQNTGLAPENTIAATARCMRLWQALLQDTAPALYTGYEFAVAGSYRASWISGVCRYTQVTADNHGKTVGQDIGGHDQGKAFYIEYNAANGRVTWFIR</sequence>
<keyword evidence="3" id="KW-1185">Reference proteome</keyword>
<evidence type="ECO:0008006" key="4">
    <source>
        <dbReference type="Google" id="ProtNLM"/>
    </source>
</evidence>
<feature type="transmembrane region" description="Helical" evidence="1">
    <location>
        <begin position="21"/>
        <end position="40"/>
    </location>
</feature>
<keyword evidence="1" id="KW-0812">Transmembrane</keyword>
<keyword evidence="1" id="KW-0472">Membrane</keyword>